<evidence type="ECO:0000313" key="2">
    <source>
        <dbReference type="EMBL" id="GIG10736.1"/>
    </source>
</evidence>
<comment type="caution">
    <text evidence="2">The sequence shown here is derived from an EMBL/GenBank/DDBJ whole genome shotgun (WGS) entry which is preliminary data.</text>
</comment>
<name>A0A8J3PD66_9ACTN</name>
<gene>
    <name evidence="2" type="ORF">Cco03nite_74360</name>
</gene>
<accession>A0A8J3PD66</accession>
<dbReference type="AlphaFoldDB" id="A0A8J3PD66"/>
<reference evidence="2 3" key="1">
    <citation type="submission" date="2021-01" db="EMBL/GenBank/DDBJ databases">
        <title>Whole genome shotgun sequence of Catellatospora coxensis NBRC 107359.</title>
        <authorList>
            <person name="Komaki H."/>
            <person name="Tamura T."/>
        </authorList>
    </citation>
    <scope>NUCLEOTIDE SEQUENCE [LARGE SCALE GENOMIC DNA]</scope>
    <source>
        <strain evidence="2 3">NBRC 107359</strain>
    </source>
</reference>
<dbReference type="EMBL" id="BONI01000098">
    <property type="protein sequence ID" value="GIG10736.1"/>
    <property type="molecule type" value="Genomic_DNA"/>
</dbReference>
<protein>
    <submittedName>
        <fullName evidence="2">Uncharacterized protein</fullName>
    </submittedName>
</protein>
<dbReference type="Proteomes" id="UP000630887">
    <property type="component" value="Unassembled WGS sequence"/>
</dbReference>
<feature type="region of interest" description="Disordered" evidence="1">
    <location>
        <begin position="1"/>
        <end position="33"/>
    </location>
</feature>
<evidence type="ECO:0000313" key="3">
    <source>
        <dbReference type="Proteomes" id="UP000630887"/>
    </source>
</evidence>
<organism evidence="2 3">
    <name type="scientific">Catellatospora coxensis</name>
    <dbReference type="NCBI Taxonomy" id="310354"/>
    <lineage>
        <taxon>Bacteria</taxon>
        <taxon>Bacillati</taxon>
        <taxon>Actinomycetota</taxon>
        <taxon>Actinomycetes</taxon>
        <taxon>Micromonosporales</taxon>
        <taxon>Micromonosporaceae</taxon>
        <taxon>Catellatospora</taxon>
    </lineage>
</organism>
<proteinExistence type="predicted"/>
<evidence type="ECO:0000256" key="1">
    <source>
        <dbReference type="SAM" id="MobiDB-lite"/>
    </source>
</evidence>
<keyword evidence="3" id="KW-1185">Reference proteome</keyword>
<sequence>MEQRRPAARRAPAALGLTAGHSDGGADAPPYYTAEPDIADVAQEALLLAVDDEVLDDGVLLLDEELLPLVELLDDELLEAAGAVPEPLPRESVR</sequence>